<evidence type="ECO:0000313" key="4">
    <source>
        <dbReference type="EMBL" id="ESR51078.1"/>
    </source>
</evidence>
<dbReference type="OMA" id="LNIVRIT"/>
<keyword evidence="5" id="KW-1185">Reference proteome</keyword>
<name>V4ST98_CITCL</name>
<dbReference type="KEGG" id="cic:CICLE_v10031546mg"/>
<evidence type="ECO:0008006" key="6">
    <source>
        <dbReference type="Google" id="ProtNLM"/>
    </source>
</evidence>
<dbReference type="SUPFAM" id="SSF53756">
    <property type="entry name" value="UDP-Glycosyltransferase/glycogen phosphorylase"/>
    <property type="match status" value="1"/>
</dbReference>
<sequence length="443" mass="48708">MSSCSNSRATHVLVFPYPAQGHMLPLLDLTHQLSLKNLDITILITPKNLPIVSSLLDARPAIQTLVLPFPSHPSVPAGVENVKELGNRGNLPIMSALGKLYDPIIQWFHSHANPPVAIVSDFFLGWTLNLARELNIVRITFFSSGSFLASVSDYCWNHTGVVKPLDVVEFRDLPRSPVFKEEHLPTVFRIYMVSDSDPEFEFVKDGMVANTLSWGWGCVFNSFDDLESEYLDYLKRKMGHDRVFGVGPLSLLGPESTRGGDSGLDPNDNVSKWLDGCPDGSVVYACFGSQKVLSKEQMEALALGLEKSGIRFLWVVKTSVIHAEGNGYGLIPYGFEERVAGRGLVLKGWVPQADQFVNARLLVDDLRVAVLVCEGGDSVPDSDELGKVIGESLSQCGETKIKARELRDKALAAVKSGGSSTRDLETLVQELRKLRFDTSCIKS</sequence>
<dbReference type="EMBL" id="KI536726">
    <property type="protein sequence ID" value="ESR51078.1"/>
    <property type="molecule type" value="Genomic_DNA"/>
</dbReference>
<dbReference type="InterPro" id="IPR002213">
    <property type="entry name" value="UDP_glucos_trans"/>
</dbReference>
<dbReference type="STRING" id="85681.V4ST98"/>
<dbReference type="InParanoid" id="V4ST98"/>
<dbReference type="AlphaFoldDB" id="V4ST98"/>
<comment type="similarity">
    <text evidence="1">Belongs to the UDP-glycosyltransferase family.</text>
</comment>
<accession>V4ST98</accession>
<dbReference type="PANTHER" id="PTHR48047:SF28">
    <property type="entry name" value="F11M15.8 PROTEIN"/>
    <property type="match status" value="1"/>
</dbReference>
<dbReference type="Proteomes" id="UP000030687">
    <property type="component" value="Unassembled WGS sequence"/>
</dbReference>
<gene>
    <name evidence="4" type="ORF">CICLE_v10031546mg</name>
</gene>
<dbReference type="eggNOG" id="KOG1192">
    <property type="taxonomic scope" value="Eukaryota"/>
</dbReference>
<protein>
    <recommendedName>
        <fullName evidence="6">Glycosyltransferase</fullName>
    </recommendedName>
</protein>
<dbReference type="PANTHER" id="PTHR48047">
    <property type="entry name" value="GLYCOSYLTRANSFERASE"/>
    <property type="match status" value="1"/>
</dbReference>
<dbReference type="CDD" id="cd03784">
    <property type="entry name" value="GT1_Gtf-like"/>
    <property type="match status" value="1"/>
</dbReference>
<dbReference type="FunCoup" id="V4ST98">
    <property type="interactions" value="185"/>
</dbReference>
<evidence type="ECO:0000256" key="2">
    <source>
        <dbReference type="ARBA" id="ARBA00022676"/>
    </source>
</evidence>
<evidence type="ECO:0000313" key="5">
    <source>
        <dbReference type="Proteomes" id="UP000030687"/>
    </source>
</evidence>
<reference evidence="4 5" key="1">
    <citation type="submission" date="2013-10" db="EMBL/GenBank/DDBJ databases">
        <authorList>
            <consortium name="International Citrus Genome Consortium"/>
            <person name="Jenkins J."/>
            <person name="Schmutz J."/>
            <person name="Prochnik S."/>
            <person name="Rokhsar D."/>
            <person name="Gmitter F."/>
            <person name="Ollitrault P."/>
            <person name="Machado M."/>
            <person name="Talon M."/>
            <person name="Wincker P."/>
            <person name="Jaillon O."/>
            <person name="Morgante M."/>
        </authorList>
    </citation>
    <scope>NUCLEOTIDE SEQUENCE</scope>
    <source>
        <strain evidence="5">cv. Clemenules</strain>
    </source>
</reference>
<dbReference type="GO" id="GO:0035251">
    <property type="term" value="F:UDP-glucosyltransferase activity"/>
    <property type="evidence" value="ECO:0007669"/>
    <property type="project" value="TreeGrafter"/>
</dbReference>
<evidence type="ECO:0000256" key="1">
    <source>
        <dbReference type="ARBA" id="ARBA00009995"/>
    </source>
</evidence>
<proteinExistence type="inferred from homology"/>
<dbReference type="Gramene" id="ESR51078">
    <property type="protein sequence ID" value="ESR51078"/>
    <property type="gene ID" value="CICLE_v10031546mg"/>
</dbReference>
<dbReference type="Gene3D" id="3.40.50.2000">
    <property type="entry name" value="Glycogen Phosphorylase B"/>
    <property type="match status" value="3"/>
</dbReference>
<evidence type="ECO:0000256" key="3">
    <source>
        <dbReference type="ARBA" id="ARBA00022679"/>
    </source>
</evidence>
<keyword evidence="2" id="KW-0328">Glycosyltransferase</keyword>
<organism evidence="4 5">
    <name type="scientific">Citrus clementina</name>
    <name type="common">Clementine</name>
    <name type="synonym">Citrus deliciosa x Citrus sinensis</name>
    <dbReference type="NCBI Taxonomy" id="85681"/>
    <lineage>
        <taxon>Eukaryota</taxon>
        <taxon>Viridiplantae</taxon>
        <taxon>Streptophyta</taxon>
        <taxon>Embryophyta</taxon>
        <taxon>Tracheophyta</taxon>
        <taxon>Spermatophyta</taxon>
        <taxon>Magnoliopsida</taxon>
        <taxon>eudicotyledons</taxon>
        <taxon>Gunneridae</taxon>
        <taxon>Pentapetalae</taxon>
        <taxon>rosids</taxon>
        <taxon>malvids</taxon>
        <taxon>Sapindales</taxon>
        <taxon>Rutaceae</taxon>
        <taxon>Aurantioideae</taxon>
        <taxon>Citrus</taxon>
    </lineage>
</organism>
<keyword evidence="3" id="KW-0808">Transferase</keyword>